<feature type="transmembrane region" description="Helical" evidence="6">
    <location>
        <begin position="164"/>
        <end position="186"/>
    </location>
</feature>
<evidence type="ECO:0000256" key="6">
    <source>
        <dbReference type="SAM" id="Phobius"/>
    </source>
</evidence>
<feature type="transmembrane region" description="Helical" evidence="6">
    <location>
        <begin position="198"/>
        <end position="217"/>
    </location>
</feature>
<protein>
    <submittedName>
        <fullName evidence="8">Integral membrane protein</fullName>
    </submittedName>
</protein>
<dbReference type="AlphaFoldDB" id="A0A0A1DGX7"/>
<evidence type="ECO:0000256" key="1">
    <source>
        <dbReference type="ARBA" id="ARBA00004651"/>
    </source>
</evidence>
<dbReference type="Pfam" id="PF00482">
    <property type="entry name" value="T2SSF"/>
    <property type="match status" value="1"/>
</dbReference>
<sequence>MVAGALVLPFGVVQLPARHVVLAGLAVALAVGAGRLLAARRRDRSATDLRRGVVDLCDVLQAELSAGQTPAAALGHAAAEWPYVAPASRAAASGGDVPAALRALAEPPGAEALRVVAAAWYVSHRAGHGLADVLARVAADLRAAEHTRRIVAGELASARATARLLAALPVLALLIGAGAGAGAGAASGPWTFLLTQPAGLACLCAGLGFGYAGLAWIEALARDVDRVA</sequence>
<evidence type="ECO:0000256" key="5">
    <source>
        <dbReference type="ARBA" id="ARBA00023136"/>
    </source>
</evidence>
<keyword evidence="2" id="KW-1003">Cell membrane</keyword>
<evidence type="ECO:0000256" key="2">
    <source>
        <dbReference type="ARBA" id="ARBA00022475"/>
    </source>
</evidence>
<reference evidence="8 9" key="1">
    <citation type="journal article" date="2015" name="Genome Announc.">
        <title>Complete Genome Sequence of Steroid-Transforming Nocardioides simplex VKM Ac-2033D.</title>
        <authorList>
            <person name="Shtratnikova V.Y."/>
            <person name="Schelkunov M.I."/>
            <person name="Pekov Y.A."/>
            <person name="Fokina V.V."/>
            <person name="Logacheva M.D."/>
            <person name="Sokolov S.L."/>
            <person name="Bragin E.Y."/>
            <person name="Ashapkin V.V."/>
            <person name="Donova M.V."/>
        </authorList>
    </citation>
    <scope>NUCLEOTIDE SEQUENCE [LARGE SCALE GENOMIC DNA]</scope>
    <source>
        <strain evidence="8 9">VKM Ac-2033D</strain>
    </source>
</reference>
<evidence type="ECO:0000313" key="8">
    <source>
        <dbReference type="EMBL" id="AIY15788.2"/>
    </source>
</evidence>
<name>A0A0A1DGX7_NOCSI</name>
<gene>
    <name evidence="8" type="ORF">KR76_01615</name>
</gene>
<accession>A0A0A1DGX7</accession>
<evidence type="ECO:0000259" key="7">
    <source>
        <dbReference type="Pfam" id="PF00482"/>
    </source>
</evidence>
<dbReference type="PANTHER" id="PTHR35007">
    <property type="entry name" value="INTEGRAL MEMBRANE PROTEIN-RELATED"/>
    <property type="match status" value="1"/>
</dbReference>
<evidence type="ECO:0000313" key="9">
    <source>
        <dbReference type="Proteomes" id="UP000030300"/>
    </source>
</evidence>
<feature type="domain" description="Type II secretion system protein GspF" evidence="7">
    <location>
        <begin position="57"/>
        <end position="175"/>
    </location>
</feature>
<evidence type="ECO:0000256" key="3">
    <source>
        <dbReference type="ARBA" id="ARBA00022692"/>
    </source>
</evidence>
<evidence type="ECO:0000256" key="4">
    <source>
        <dbReference type="ARBA" id="ARBA00022989"/>
    </source>
</evidence>
<dbReference type="EMBL" id="CP009896">
    <property type="protein sequence ID" value="AIY15788.2"/>
    <property type="molecule type" value="Genomic_DNA"/>
</dbReference>
<dbReference type="STRING" id="2045.KR76_01615"/>
<keyword evidence="4 6" id="KW-1133">Transmembrane helix</keyword>
<dbReference type="HOGENOM" id="CLU_065779_4_0_11"/>
<comment type="subcellular location">
    <subcellularLocation>
        <location evidence="1">Cell membrane</location>
        <topology evidence="1">Multi-pass membrane protein</topology>
    </subcellularLocation>
</comment>
<dbReference type="PANTHER" id="PTHR35007:SF4">
    <property type="entry name" value="CONSERVED TRANSMEMBRANE PROTEIN-RELATED"/>
    <property type="match status" value="1"/>
</dbReference>
<dbReference type="Proteomes" id="UP000030300">
    <property type="component" value="Chromosome"/>
</dbReference>
<keyword evidence="5 6" id="KW-0472">Membrane</keyword>
<dbReference type="InterPro" id="IPR018076">
    <property type="entry name" value="T2SS_GspF_dom"/>
</dbReference>
<keyword evidence="3 6" id="KW-0812">Transmembrane</keyword>
<organism evidence="8 9">
    <name type="scientific">Nocardioides simplex</name>
    <name type="common">Arthrobacter simplex</name>
    <dbReference type="NCBI Taxonomy" id="2045"/>
    <lineage>
        <taxon>Bacteria</taxon>
        <taxon>Bacillati</taxon>
        <taxon>Actinomycetota</taxon>
        <taxon>Actinomycetes</taxon>
        <taxon>Propionibacteriales</taxon>
        <taxon>Nocardioidaceae</taxon>
        <taxon>Pimelobacter</taxon>
    </lineage>
</organism>
<feature type="transmembrane region" description="Helical" evidence="6">
    <location>
        <begin position="20"/>
        <end position="38"/>
    </location>
</feature>
<dbReference type="eggNOG" id="COG4965">
    <property type="taxonomic scope" value="Bacteria"/>
</dbReference>
<dbReference type="GO" id="GO:0005886">
    <property type="term" value="C:plasma membrane"/>
    <property type="evidence" value="ECO:0007669"/>
    <property type="project" value="UniProtKB-SubCell"/>
</dbReference>
<proteinExistence type="predicted"/>
<keyword evidence="9" id="KW-1185">Reference proteome</keyword>
<dbReference type="KEGG" id="psim:KR76_01615"/>